<dbReference type="Proteomes" id="UP000092573">
    <property type="component" value="Chromosome"/>
</dbReference>
<dbReference type="AlphaFoldDB" id="A0A1B1MXA9"/>
<dbReference type="InterPro" id="IPR009793">
    <property type="entry name" value="DUF1361"/>
</dbReference>
<feature type="transmembrane region" description="Helical" evidence="1">
    <location>
        <begin position="156"/>
        <end position="177"/>
    </location>
</feature>
<evidence type="ECO:0000313" key="2">
    <source>
        <dbReference type="EMBL" id="ANS73810.1"/>
    </source>
</evidence>
<keyword evidence="1" id="KW-0472">Membrane</keyword>
<feature type="transmembrane region" description="Helical" evidence="1">
    <location>
        <begin position="210"/>
        <end position="232"/>
    </location>
</feature>
<keyword evidence="3" id="KW-1185">Reference proteome</keyword>
<dbReference type="OrthoDB" id="4540541at2"/>
<organism evidence="2 3">
    <name type="scientific">Paenibacillus yonginensis</name>
    <dbReference type="NCBI Taxonomy" id="1462996"/>
    <lineage>
        <taxon>Bacteria</taxon>
        <taxon>Bacillati</taxon>
        <taxon>Bacillota</taxon>
        <taxon>Bacilli</taxon>
        <taxon>Bacillales</taxon>
        <taxon>Paenibacillaceae</taxon>
        <taxon>Paenibacillus</taxon>
    </lineage>
</organism>
<keyword evidence="1" id="KW-0812">Transmembrane</keyword>
<keyword evidence="1" id="KW-1133">Transmembrane helix</keyword>
<name>A0A1B1MXA9_9BACL</name>
<evidence type="ECO:0000256" key="1">
    <source>
        <dbReference type="SAM" id="Phobius"/>
    </source>
</evidence>
<feature type="transmembrane region" description="Helical" evidence="1">
    <location>
        <begin position="12"/>
        <end position="32"/>
    </location>
</feature>
<sequence length="241" mass="28225">MRRTKSELHYPAKWYVVLVLALVTAVCLKNLYDFQLNSGRRPYLFIFWNMFLAWLPVGFMLLIDWTLQLSPGRFRRLMLAGFGLLWLGFYPNAAYLVTDLLHVFVNYPVDTSSRFWLAVPFWDHLLAMLLTAVLGLLLGSFSLLSIHEEIRRRFGALLGWLFAGLMLCLGSFGIYMGRFVRWNTWDLWENPRMIRRDLLDLVNDAGQRSFAADFCLKMFMLTAGFYIILYFIGSMQAVRRE</sequence>
<dbReference type="Pfam" id="PF07099">
    <property type="entry name" value="DUF1361"/>
    <property type="match status" value="1"/>
</dbReference>
<feature type="transmembrane region" description="Helical" evidence="1">
    <location>
        <begin position="44"/>
        <end position="65"/>
    </location>
</feature>
<dbReference type="KEGG" id="pyg:AWM70_03830"/>
<protein>
    <recommendedName>
        <fullName evidence="4">DUF1361 domain-containing protein</fullName>
    </recommendedName>
</protein>
<dbReference type="RefSeq" id="WP_068694420.1">
    <property type="nucleotide sequence ID" value="NZ_CP014167.1"/>
</dbReference>
<proteinExistence type="predicted"/>
<evidence type="ECO:0008006" key="4">
    <source>
        <dbReference type="Google" id="ProtNLM"/>
    </source>
</evidence>
<feature type="transmembrane region" description="Helical" evidence="1">
    <location>
        <begin position="125"/>
        <end position="144"/>
    </location>
</feature>
<dbReference type="STRING" id="1462996.AWM70_03830"/>
<reference evidence="2 3" key="1">
    <citation type="submission" date="2016-01" db="EMBL/GenBank/DDBJ databases">
        <title>Complete Genome Sequence of Paenibacillus yonginensis DCY84, a novel Plant Growth-Promoting Bacteria with Elicitation of Induced Systemic Resistance.</title>
        <authorList>
            <person name="Kim Y.J."/>
            <person name="Yang D.C."/>
            <person name="Sukweenadhi J."/>
        </authorList>
    </citation>
    <scope>NUCLEOTIDE SEQUENCE [LARGE SCALE GENOMIC DNA]</scope>
    <source>
        <strain evidence="2 3">DCY84</strain>
    </source>
</reference>
<gene>
    <name evidence="2" type="ORF">AWM70_03830</name>
</gene>
<accession>A0A1B1MXA9</accession>
<feature type="transmembrane region" description="Helical" evidence="1">
    <location>
        <begin position="77"/>
        <end position="105"/>
    </location>
</feature>
<dbReference type="EMBL" id="CP014167">
    <property type="protein sequence ID" value="ANS73810.1"/>
    <property type="molecule type" value="Genomic_DNA"/>
</dbReference>
<evidence type="ECO:0000313" key="3">
    <source>
        <dbReference type="Proteomes" id="UP000092573"/>
    </source>
</evidence>